<keyword evidence="3 4" id="KW-0413">Isomerase</keyword>
<dbReference type="PANTHER" id="PTHR45779">
    <property type="entry name" value="PEPTIDYLPROLYL ISOMERASE"/>
    <property type="match status" value="1"/>
</dbReference>
<feature type="signal peptide" evidence="7">
    <location>
        <begin position="1"/>
        <end position="22"/>
    </location>
</feature>
<keyword evidence="2 4" id="KW-0697">Rotamase</keyword>
<evidence type="ECO:0000256" key="4">
    <source>
        <dbReference type="PROSITE-ProRule" id="PRU00277"/>
    </source>
</evidence>
<evidence type="ECO:0000256" key="6">
    <source>
        <dbReference type="SAM" id="MobiDB-lite"/>
    </source>
</evidence>
<dbReference type="EMBL" id="BONQ01000050">
    <property type="protein sequence ID" value="GIG45147.1"/>
    <property type="molecule type" value="Genomic_DNA"/>
</dbReference>
<feature type="region of interest" description="Disordered" evidence="6">
    <location>
        <begin position="26"/>
        <end position="52"/>
    </location>
</feature>
<dbReference type="InterPro" id="IPR001179">
    <property type="entry name" value="PPIase_FKBP_dom"/>
</dbReference>
<evidence type="ECO:0000256" key="5">
    <source>
        <dbReference type="RuleBase" id="RU003915"/>
    </source>
</evidence>
<dbReference type="AlphaFoldDB" id="A0A919U7Z2"/>
<evidence type="ECO:0000313" key="9">
    <source>
        <dbReference type="EMBL" id="GIG45147.1"/>
    </source>
</evidence>
<comment type="catalytic activity">
    <reaction evidence="1 4 5">
        <text>[protein]-peptidylproline (omega=180) = [protein]-peptidylproline (omega=0)</text>
        <dbReference type="Rhea" id="RHEA:16237"/>
        <dbReference type="Rhea" id="RHEA-COMP:10747"/>
        <dbReference type="Rhea" id="RHEA-COMP:10748"/>
        <dbReference type="ChEBI" id="CHEBI:83833"/>
        <dbReference type="ChEBI" id="CHEBI:83834"/>
        <dbReference type="EC" id="5.2.1.8"/>
    </reaction>
</comment>
<comment type="similarity">
    <text evidence="5">Belongs to the FKBP-type PPIase family.</text>
</comment>
<dbReference type="SUPFAM" id="SSF54534">
    <property type="entry name" value="FKBP-like"/>
    <property type="match status" value="1"/>
</dbReference>
<evidence type="ECO:0000256" key="3">
    <source>
        <dbReference type="ARBA" id="ARBA00023235"/>
    </source>
</evidence>
<evidence type="ECO:0000256" key="7">
    <source>
        <dbReference type="SAM" id="SignalP"/>
    </source>
</evidence>
<name>A0A919U7Z2_9ACTN</name>
<keyword evidence="7" id="KW-0732">Signal</keyword>
<evidence type="ECO:0000256" key="2">
    <source>
        <dbReference type="ARBA" id="ARBA00023110"/>
    </source>
</evidence>
<keyword evidence="10" id="KW-1185">Reference proteome</keyword>
<accession>A0A919U7Z2</accession>
<protein>
    <recommendedName>
        <fullName evidence="5">Peptidyl-prolyl cis-trans isomerase</fullName>
        <ecNumber evidence="5">5.2.1.8</ecNumber>
    </recommendedName>
</protein>
<dbReference type="PROSITE" id="PS50059">
    <property type="entry name" value="FKBP_PPIASE"/>
    <property type="match status" value="1"/>
</dbReference>
<evidence type="ECO:0000256" key="1">
    <source>
        <dbReference type="ARBA" id="ARBA00000971"/>
    </source>
</evidence>
<evidence type="ECO:0000259" key="8">
    <source>
        <dbReference type="PROSITE" id="PS50059"/>
    </source>
</evidence>
<gene>
    <name evidence="9" type="ORF">Dsi01nite_031880</name>
</gene>
<feature type="compositionally biased region" description="Low complexity" evidence="6">
    <location>
        <begin position="34"/>
        <end position="45"/>
    </location>
</feature>
<feature type="domain" description="PPIase FKBP-type" evidence="8">
    <location>
        <begin position="97"/>
        <end position="190"/>
    </location>
</feature>
<dbReference type="RefSeq" id="WP_203846956.1">
    <property type="nucleotide sequence ID" value="NZ_BONQ01000050.1"/>
</dbReference>
<comment type="caution">
    <text evidence="9">The sequence shown here is derived from an EMBL/GenBank/DDBJ whole genome shotgun (WGS) entry which is preliminary data.</text>
</comment>
<dbReference type="Proteomes" id="UP000660611">
    <property type="component" value="Unassembled WGS sequence"/>
</dbReference>
<evidence type="ECO:0000313" key="10">
    <source>
        <dbReference type="Proteomes" id="UP000660611"/>
    </source>
</evidence>
<dbReference type="EC" id="5.2.1.8" evidence="5"/>
<feature type="chain" id="PRO_5039412939" description="Peptidyl-prolyl cis-trans isomerase" evidence="7">
    <location>
        <begin position="23"/>
        <end position="190"/>
    </location>
</feature>
<organism evidence="9 10">
    <name type="scientific">Dactylosporangium siamense</name>
    <dbReference type="NCBI Taxonomy" id="685454"/>
    <lineage>
        <taxon>Bacteria</taxon>
        <taxon>Bacillati</taxon>
        <taxon>Actinomycetota</taxon>
        <taxon>Actinomycetes</taxon>
        <taxon>Micromonosporales</taxon>
        <taxon>Micromonosporaceae</taxon>
        <taxon>Dactylosporangium</taxon>
    </lineage>
</organism>
<dbReference type="Gene3D" id="3.10.50.40">
    <property type="match status" value="1"/>
</dbReference>
<dbReference type="PANTHER" id="PTHR45779:SF7">
    <property type="entry name" value="PEPTIDYLPROLYL ISOMERASE"/>
    <property type="match status" value="1"/>
</dbReference>
<dbReference type="InterPro" id="IPR046357">
    <property type="entry name" value="PPIase_dom_sf"/>
</dbReference>
<dbReference type="Pfam" id="PF00254">
    <property type="entry name" value="FKBP_C"/>
    <property type="match status" value="1"/>
</dbReference>
<dbReference type="GO" id="GO:0003755">
    <property type="term" value="F:peptidyl-prolyl cis-trans isomerase activity"/>
    <property type="evidence" value="ECO:0007669"/>
    <property type="project" value="UniProtKB-UniRule"/>
</dbReference>
<reference evidence="9" key="1">
    <citation type="submission" date="2021-01" db="EMBL/GenBank/DDBJ databases">
        <title>Whole genome shotgun sequence of Dactylosporangium siamense NBRC 106093.</title>
        <authorList>
            <person name="Komaki H."/>
            <person name="Tamura T."/>
        </authorList>
    </citation>
    <scope>NUCLEOTIDE SEQUENCE</scope>
    <source>
        <strain evidence="9">NBRC 106093</strain>
    </source>
</reference>
<dbReference type="InterPro" id="IPR044609">
    <property type="entry name" value="FKBP2/11"/>
</dbReference>
<proteinExistence type="inferred from homology"/>
<sequence length="190" mass="19723">MIIRFGPLVAAVLLLTAPAACTRQPGPAQTGVHAVASPSPSADPSCSHEPRAAFPPLRDGFDERLATAPTITAGATEPDELAVIVLILGHCAAVTPGQTITTNYVIATLRDGKVIDSTWSRKSTVDVAVGLGQLGRTIQVIAGLDRGLVGVKVGSRVQLDIPPNMTYDREANPHAPAGALRVIVDVLDAR</sequence>